<evidence type="ECO:0000259" key="11">
    <source>
        <dbReference type="PROSITE" id="PS51915"/>
    </source>
</evidence>
<reference evidence="12" key="1">
    <citation type="submission" date="2021-12" db="EMBL/GenBank/DDBJ databases">
        <authorList>
            <person name="Martin H S."/>
        </authorList>
    </citation>
    <scope>NUCLEOTIDE SEQUENCE</scope>
</reference>
<dbReference type="GO" id="GO:0006355">
    <property type="term" value="P:regulation of DNA-templated transcription"/>
    <property type="evidence" value="ECO:0007669"/>
    <property type="project" value="UniProtKB-ARBA"/>
</dbReference>
<dbReference type="InterPro" id="IPR050331">
    <property type="entry name" value="Zinc_finger"/>
</dbReference>
<feature type="domain" description="C2H2-type" evidence="10">
    <location>
        <begin position="369"/>
        <end position="397"/>
    </location>
</feature>
<dbReference type="SUPFAM" id="SSF57667">
    <property type="entry name" value="beta-beta-alpha zinc fingers"/>
    <property type="match status" value="6"/>
</dbReference>
<accession>A0A8J9VNY2</accession>
<name>A0A8J9VNY2_9NEOP</name>
<feature type="binding site" evidence="9">
    <location>
        <position position="53"/>
    </location>
    <ligand>
        <name>Zn(2+)</name>
        <dbReference type="ChEBI" id="CHEBI:29105"/>
    </ligand>
</feature>
<protein>
    <submittedName>
        <fullName evidence="12">Uncharacterized protein</fullName>
    </submittedName>
</protein>
<dbReference type="EMBL" id="OV170226">
    <property type="protein sequence ID" value="CAH0726823.1"/>
    <property type="molecule type" value="Genomic_DNA"/>
</dbReference>
<dbReference type="FunFam" id="3.30.160.60:FF:002343">
    <property type="entry name" value="Zinc finger protein 33A"/>
    <property type="match status" value="2"/>
</dbReference>
<evidence type="ECO:0000256" key="5">
    <source>
        <dbReference type="ARBA" id="ARBA00022833"/>
    </source>
</evidence>
<keyword evidence="2 9" id="KW-0479">Metal-binding</keyword>
<evidence type="ECO:0000256" key="1">
    <source>
        <dbReference type="ARBA" id="ARBA00004123"/>
    </source>
</evidence>
<dbReference type="PROSITE" id="PS00028">
    <property type="entry name" value="ZINC_FINGER_C2H2_1"/>
    <property type="match status" value="9"/>
</dbReference>
<feature type="domain" description="C2H2-type" evidence="10">
    <location>
        <begin position="429"/>
        <end position="452"/>
    </location>
</feature>
<feature type="domain" description="ZAD" evidence="11">
    <location>
        <begin position="4"/>
        <end position="77"/>
    </location>
</feature>
<feature type="domain" description="C2H2-type" evidence="10">
    <location>
        <begin position="398"/>
        <end position="428"/>
    </location>
</feature>
<dbReference type="SMART" id="SM00868">
    <property type="entry name" value="zf-AD"/>
    <property type="match status" value="2"/>
</dbReference>
<dbReference type="GO" id="GO:0008270">
    <property type="term" value="F:zinc ion binding"/>
    <property type="evidence" value="ECO:0007669"/>
    <property type="project" value="UniProtKB-UniRule"/>
</dbReference>
<keyword evidence="13" id="KW-1185">Reference proteome</keyword>
<feature type="binding site" evidence="9">
    <location>
        <position position="9"/>
    </location>
    <ligand>
        <name>Zn(2+)</name>
        <dbReference type="ChEBI" id="CHEBI:29105"/>
    </ligand>
</feature>
<dbReference type="PANTHER" id="PTHR16515:SF49">
    <property type="entry name" value="GASTRULA ZINC FINGER PROTEIN XLCGF49.1-LIKE-RELATED"/>
    <property type="match status" value="1"/>
</dbReference>
<evidence type="ECO:0000313" key="13">
    <source>
        <dbReference type="Proteomes" id="UP000838878"/>
    </source>
</evidence>
<dbReference type="Pfam" id="PF13894">
    <property type="entry name" value="zf-C2H2_4"/>
    <property type="match status" value="1"/>
</dbReference>
<keyword evidence="5 9" id="KW-0862">Zinc</keyword>
<keyword evidence="6" id="KW-0238">DNA-binding</keyword>
<comment type="subcellular location">
    <subcellularLocation>
        <location evidence="1">Nucleus</location>
    </subcellularLocation>
</comment>
<sequence>MNKNNCRLCLENPGVVSIYSSNENQINTKISYCCVNISIEENDGLPSHICNFCECQLTTCYDFLIKCEETDKKLRLIKFNNSDEDCNTKIEIKTEIDENSVSDDANENSYESPNEIKQEIDWKDVLKKKYRSYKKRKSKISSISKCTICGRKCANPSTLAIHMRSHTNERPYSCQSCDKSYKDSGSLKRHAQRNHFRDKRERKFICENCGKGFFSKSEVKIHMRIHTGETPYACSACPARFTQISTLQRHTLRHTGERTHICLTCHKKFCTKDELRSHFTVHSTVKKFICPICKALFKYKNNLRKHVRSHSEGDKFICNHCGRNFSMKGNLKMHIERLHSSKSGYCNICLKNVSNIEAHMWKHTGERPLKCEYCANSFAEQNALARHINFKHKKTDRYKCTVDGCSVKFPSRPMLDFHVAKLHGTVKPFQCDKCSRGFYRKSDLARHKIGTHKEKLLLDSLSLVEYKSK</sequence>
<feature type="domain" description="C2H2-type" evidence="10">
    <location>
        <begin position="288"/>
        <end position="315"/>
    </location>
</feature>
<evidence type="ECO:0000256" key="2">
    <source>
        <dbReference type="ARBA" id="ARBA00022723"/>
    </source>
</evidence>
<dbReference type="PROSITE" id="PS50157">
    <property type="entry name" value="ZINC_FINGER_C2H2_2"/>
    <property type="match status" value="10"/>
</dbReference>
<keyword evidence="7" id="KW-0539">Nucleus</keyword>
<dbReference type="Gene3D" id="3.30.160.60">
    <property type="entry name" value="Classic Zinc Finger"/>
    <property type="match status" value="8"/>
</dbReference>
<dbReference type="GO" id="GO:0005634">
    <property type="term" value="C:nucleus"/>
    <property type="evidence" value="ECO:0007669"/>
    <property type="project" value="UniProtKB-SubCell"/>
</dbReference>
<dbReference type="Pfam" id="PF00096">
    <property type="entry name" value="zf-C2H2"/>
    <property type="match status" value="5"/>
</dbReference>
<evidence type="ECO:0000259" key="10">
    <source>
        <dbReference type="PROSITE" id="PS50157"/>
    </source>
</evidence>
<dbReference type="InterPro" id="IPR013087">
    <property type="entry name" value="Znf_C2H2_type"/>
</dbReference>
<evidence type="ECO:0000313" key="12">
    <source>
        <dbReference type="EMBL" id="CAH0726823.1"/>
    </source>
</evidence>
<dbReference type="InterPro" id="IPR036236">
    <property type="entry name" value="Znf_C2H2_sf"/>
</dbReference>
<dbReference type="Gene3D" id="3.40.1800.20">
    <property type="match status" value="1"/>
</dbReference>
<organism evidence="12 13">
    <name type="scientific">Brenthis ino</name>
    <name type="common">lesser marbled fritillary</name>
    <dbReference type="NCBI Taxonomy" id="405034"/>
    <lineage>
        <taxon>Eukaryota</taxon>
        <taxon>Metazoa</taxon>
        <taxon>Ecdysozoa</taxon>
        <taxon>Arthropoda</taxon>
        <taxon>Hexapoda</taxon>
        <taxon>Insecta</taxon>
        <taxon>Pterygota</taxon>
        <taxon>Neoptera</taxon>
        <taxon>Endopterygota</taxon>
        <taxon>Lepidoptera</taxon>
        <taxon>Glossata</taxon>
        <taxon>Ditrysia</taxon>
        <taxon>Papilionoidea</taxon>
        <taxon>Nymphalidae</taxon>
        <taxon>Heliconiinae</taxon>
        <taxon>Argynnini</taxon>
        <taxon>Brenthis</taxon>
    </lineage>
</organism>
<feature type="binding site" evidence="9">
    <location>
        <position position="6"/>
    </location>
    <ligand>
        <name>Zn(2+)</name>
        <dbReference type="ChEBI" id="CHEBI:29105"/>
    </ligand>
</feature>
<dbReference type="Pfam" id="PF07776">
    <property type="entry name" value="zf-AD"/>
    <property type="match status" value="1"/>
</dbReference>
<dbReference type="Pfam" id="PF13913">
    <property type="entry name" value="zf-C2HC_2"/>
    <property type="match status" value="1"/>
</dbReference>
<feature type="non-terminal residue" evidence="12">
    <location>
        <position position="469"/>
    </location>
</feature>
<proteinExistence type="predicted"/>
<keyword evidence="3" id="KW-0677">Repeat</keyword>
<dbReference type="SMART" id="SM00355">
    <property type="entry name" value="ZnF_C2H2"/>
    <property type="match status" value="10"/>
</dbReference>
<evidence type="ECO:0000256" key="3">
    <source>
        <dbReference type="ARBA" id="ARBA00022737"/>
    </source>
</evidence>
<feature type="domain" description="C2H2-type" evidence="10">
    <location>
        <begin position="260"/>
        <end position="287"/>
    </location>
</feature>
<feature type="domain" description="C2H2-type" evidence="10">
    <location>
        <begin position="232"/>
        <end position="259"/>
    </location>
</feature>
<evidence type="ECO:0000256" key="7">
    <source>
        <dbReference type="ARBA" id="ARBA00023242"/>
    </source>
</evidence>
<keyword evidence="4 8" id="KW-0863">Zinc-finger</keyword>
<feature type="domain" description="C2H2-type" evidence="10">
    <location>
        <begin position="316"/>
        <end position="344"/>
    </location>
</feature>
<dbReference type="SUPFAM" id="SSF57716">
    <property type="entry name" value="Glucocorticoid receptor-like (DNA-binding domain)"/>
    <property type="match status" value="1"/>
</dbReference>
<evidence type="ECO:0000256" key="6">
    <source>
        <dbReference type="ARBA" id="ARBA00023125"/>
    </source>
</evidence>
<evidence type="ECO:0000256" key="4">
    <source>
        <dbReference type="ARBA" id="ARBA00022771"/>
    </source>
</evidence>
<feature type="domain" description="C2H2-type" evidence="10">
    <location>
        <begin position="144"/>
        <end position="171"/>
    </location>
</feature>
<dbReference type="FunFam" id="3.30.160.60:FF:000765">
    <property type="entry name" value="Zinc finger 45-like"/>
    <property type="match status" value="1"/>
</dbReference>
<dbReference type="InterPro" id="IPR012934">
    <property type="entry name" value="Znf_AD"/>
</dbReference>
<dbReference type="Proteomes" id="UP000838878">
    <property type="component" value="Chromosome 6"/>
</dbReference>
<gene>
    <name evidence="12" type="ORF">BINO364_LOCUS12241</name>
</gene>
<dbReference type="OrthoDB" id="40579at2759"/>
<feature type="binding site" evidence="9">
    <location>
        <position position="50"/>
    </location>
    <ligand>
        <name>Zn(2+)</name>
        <dbReference type="ChEBI" id="CHEBI:29105"/>
    </ligand>
</feature>
<dbReference type="PROSITE" id="PS51915">
    <property type="entry name" value="ZAD"/>
    <property type="match status" value="1"/>
</dbReference>
<evidence type="ECO:0000256" key="8">
    <source>
        <dbReference type="PROSITE-ProRule" id="PRU00042"/>
    </source>
</evidence>
<evidence type="ECO:0000256" key="9">
    <source>
        <dbReference type="PROSITE-ProRule" id="PRU01263"/>
    </source>
</evidence>
<feature type="domain" description="C2H2-type" evidence="10">
    <location>
        <begin position="172"/>
        <end position="200"/>
    </location>
</feature>
<dbReference type="AlphaFoldDB" id="A0A8J9VNY2"/>
<dbReference type="PANTHER" id="PTHR16515">
    <property type="entry name" value="PR DOMAIN ZINC FINGER PROTEIN"/>
    <property type="match status" value="1"/>
</dbReference>
<feature type="domain" description="C2H2-type" evidence="10">
    <location>
        <begin position="204"/>
        <end position="231"/>
    </location>
</feature>